<reference evidence="3 4" key="1">
    <citation type="submission" date="2019-03" db="EMBL/GenBank/DDBJ databases">
        <title>Genomic Encyclopedia of Type Strains, Phase IV (KMG-IV): sequencing the most valuable type-strain genomes for metagenomic binning, comparative biology and taxonomic classification.</title>
        <authorList>
            <person name="Goeker M."/>
        </authorList>
    </citation>
    <scope>NUCLEOTIDE SEQUENCE [LARGE SCALE GENOMIC DNA]</scope>
    <source>
        <strain evidence="3 4">DSM 203</strain>
    </source>
</reference>
<feature type="transmembrane region" description="Helical" evidence="1">
    <location>
        <begin position="12"/>
        <end position="33"/>
    </location>
</feature>
<feature type="domain" description="Type IV pilin Tt1218-like" evidence="2">
    <location>
        <begin position="35"/>
        <end position="101"/>
    </location>
</feature>
<keyword evidence="1" id="KW-0472">Membrane</keyword>
<dbReference type="InterPro" id="IPR013362">
    <property type="entry name" value="Pilus_4_PilV"/>
</dbReference>
<evidence type="ECO:0000256" key="1">
    <source>
        <dbReference type="SAM" id="Phobius"/>
    </source>
</evidence>
<protein>
    <submittedName>
        <fullName evidence="3">Type IV pilus assembly protein PilV</fullName>
    </submittedName>
</protein>
<keyword evidence="1" id="KW-1133">Transmembrane helix</keyword>
<gene>
    <name evidence="3" type="ORF">EDC29_103253</name>
</gene>
<evidence type="ECO:0000259" key="2">
    <source>
        <dbReference type="Pfam" id="PF22150"/>
    </source>
</evidence>
<dbReference type="Proteomes" id="UP000295247">
    <property type="component" value="Unassembled WGS sequence"/>
</dbReference>
<dbReference type="InterPro" id="IPR054402">
    <property type="entry name" value="Tt1218-like_dom"/>
</dbReference>
<sequence length="150" mass="16211">MQLSPPHNTQRGFSLLESLIAMVVLAIGLLGMAELQTTAMRLNSSAYLRTQATNLAYDIIDRMRANRQQALAGAYDGQDLATDPQCPKATAASGALAARDVQHWRAALACTLPRGTGSIVRNDDSFTVTVQWDDSRGEDPAQQFVMTSSL</sequence>
<dbReference type="NCBIfam" id="TIGR02523">
    <property type="entry name" value="type_IV_pilV"/>
    <property type="match status" value="1"/>
</dbReference>
<organism evidence="3 4">
    <name type="scientific">Marichromatium gracile</name>
    <name type="common">Chromatium gracile</name>
    <dbReference type="NCBI Taxonomy" id="1048"/>
    <lineage>
        <taxon>Bacteria</taxon>
        <taxon>Pseudomonadati</taxon>
        <taxon>Pseudomonadota</taxon>
        <taxon>Gammaproteobacteria</taxon>
        <taxon>Chromatiales</taxon>
        <taxon>Chromatiaceae</taxon>
        <taxon>Marichromatium</taxon>
    </lineage>
</organism>
<dbReference type="Pfam" id="PF07963">
    <property type="entry name" value="N_methyl"/>
    <property type="match status" value="1"/>
</dbReference>
<name>A0A4R4AEI4_MARGR</name>
<evidence type="ECO:0000313" key="4">
    <source>
        <dbReference type="Proteomes" id="UP000295247"/>
    </source>
</evidence>
<evidence type="ECO:0000313" key="3">
    <source>
        <dbReference type="EMBL" id="TCW37056.1"/>
    </source>
</evidence>
<dbReference type="NCBIfam" id="TIGR02532">
    <property type="entry name" value="IV_pilin_GFxxxE"/>
    <property type="match status" value="1"/>
</dbReference>
<dbReference type="RefSeq" id="WP_132229101.1">
    <property type="nucleotide sequence ID" value="NZ_NRRH01000026.1"/>
</dbReference>
<keyword evidence="1" id="KW-0812">Transmembrane</keyword>
<dbReference type="Pfam" id="PF22150">
    <property type="entry name" value="Tt1218-like"/>
    <property type="match status" value="1"/>
</dbReference>
<proteinExistence type="predicted"/>
<dbReference type="EMBL" id="SMDC01000003">
    <property type="protein sequence ID" value="TCW37056.1"/>
    <property type="molecule type" value="Genomic_DNA"/>
</dbReference>
<dbReference type="AlphaFoldDB" id="A0A4R4AEI4"/>
<comment type="caution">
    <text evidence="3">The sequence shown here is derived from an EMBL/GenBank/DDBJ whole genome shotgun (WGS) entry which is preliminary data.</text>
</comment>
<accession>A0A4R4AEI4</accession>
<dbReference type="InterPro" id="IPR012902">
    <property type="entry name" value="N_methyl_site"/>
</dbReference>